<dbReference type="Proteomes" id="UP000756710">
    <property type="component" value="Unassembled WGS sequence"/>
</dbReference>
<organism evidence="3">
    <name type="scientific">Streptomyces iranensis</name>
    <dbReference type="NCBI Taxonomy" id="576784"/>
    <lineage>
        <taxon>Bacteria</taxon>
        <taxon>Bacillati</taxon>
        <taxon>Actinomycetota</taxon>
        <taxon>Actinomycetes</taxon>
        <taxon>Kitasatosporales</taxon>
        <taxon>Streptomycetaceae</taxon>
        <taxon>Streptomyces</taxon>
        <taxon>Streptomyces violaceusniger group</taxon>
    </lineage>
</organism>
<comment type="subcellular location">
    <subcellularLocation>
        <location evidence="1">Cell membrane</location>
        <topology evidence="1">Multi-pass membrane protein</topology>
    </subcellularLocation>
</comment>
<proteinExistence type="inferred from homology"/>
<reference evidence="4 5" key="2">
    <citation type="submission" date="2021-03" db="EMBL/GenBank/DDBJ databases">
        <title>Genomic Encyclopedia of Type Strains, Phase IV (KMG-IV): sequencing the most valuable type-strain genomes for metagenomic binning, comparative biology and taxonomic classification.</title>
        <authorList>
            <person name="Goeker M."/>
        </authorList>
    </citation>
    <scope>NUCLEOTIDE SEQUENCE [LARGE SCALE GENOMIC DNA]</scope>
    <source>
        <strain evidence="4 5">DSM 41954</strain>
    </source>
</reference>
<dbReference type="EMBL" id="LK022848">
    <property type="protein sequence ID" value="CDR15494.1"/>
    <property type="molecule type" value="Genomic_DNA"/>
</dbReference>
<dbReference type="InterPro" id="IPR009709">
    <property type="entry name" value="DUF1290"/>
</dbReference>
<dbReference type="HOGENOM" id="CLU_135532_0_0_11"/>
<feature type="transmembrane region" description="Helical" evidence="2">
    <location>
        <begin position="80"/>
        <end position="103"/>
    </location>
</feature>
<feature type="transmembrane region" description="Helical" evidence="2">
    <location>
        <begin position="29"/>
        <end position="48"/>
    </location>
</feature>
<dbReference type="EMBL" id="JAGGLR010000042">
    <property type="protein sequence ID" value="MBP2068426.1"/>
    <property type="molecule type" value="Genomic_DNA"/>
</dbReference>
<comment type="similarity">
    <text evidence="1">Belongs to the sbp family.</text>
</comment>
<dbReference type="PIRSF" id="PIRSF018579">
    <property type="entry name" value="Sbp"/>
    <property type="match status" value="1"/>
</dbReference>
<evidence type="ECO:0000256" key="1">
    <source>
        <dbReference type="PIRNR" id="PIRNR018579"/>
    </source>
</evidence>
<dbReference type="GO" id="GO:0005886">
    <property type="term" value="C:plasma membrane"/>
    <property type="evidence" value="ECO:0007669"/>
    <property type="project" value="UniProtKB-SubCell"/>
</dbReference>
<evidence type="ECO:0000256" key="2">
    <source>
        <dbReference type="SAM" id="Phobius"/>
    </source>
</evidence>
<keyword evidence="1" id="KW-1003">Cell membrane</keyword>
<evidence type="ECO:0000313" key="4">
    <source>
        <dbReference type="EMBL" id="MBP2068426.1"/>
    </source>
</evidence>
<evidence type="ECO:0000313" key="3">
    <source>
        <dbReference type="EMBL" id="CDR15494.1"/>
    </source>
</evidence>
<evidence type="ECO:0000313" key="5">
    <source>
        <dbReference type="Proteomes" id="UP000756710"/>
    </source>
</evidence>
<name>A0A061A2U7_9ACTN</name>
<sequence length="110" mass="11443">MIAVLGLIVGVVVGLVVRPVVPTVVEPYLPIAVVAALDAVFGGFRAMLDGIFDDKVFVVSFLSNVVVAALIVFLGDKLGVGAQLSTGVVVVLGIRIFSNAAAIRRHVFRA</sequence>
<keyword evidence="5" id="KW-1185">Reference proteome</keyword>
<dbReference type="GeneID" id="302520199"/>
<dbReference type="RefSeq" id="WP_014058688.1">
    <property type="nucleotide sequence ID" value="NZ_BAABDR010000079.1"/>
</dbReference>
<keyword evidence="1 2" id="KW-0472">Membrane</keyword>
<dbReference type="AlphaFoldDB" id="A0A061A2U7"/>
<accession>A0A061A2U7</accession>
<reference evidence="3" key="1">
    <citation type="submission" date="2014-05" db="EMBL/GenBank/DDBJ databases">
        <authorList>
            <person name="Horn Fabian"/>
        </authorList>
    </citation>
    <scope>NUCLEOTIDE SEQUENCE</scope>
</reference>
<dbReference type="Pfam" id="PF06947">
    <property type="entry name" value="DUF1290"/>
    <property type="match status" value="1"/>
</dbReference>
<keyword evidence="1 2" id="KW-0812">Transmembrane</keyword>
<feature type="transmembrane region" description="Helical" evidence="2">
    <location>
        <begin position="55"/>
        <end position="74"/>
    </location>
</feature>
<gene>
    <name evidence="4" type="ORF">J2Z30_009506</name>
    <name evidence="3" type="ORF">SIRAN8711</name>
</gene>
<protein>
    <submittedName>
        <fullName evidence="4">Small basic protein</fullName>
    </submittedName>
</protein>
<keyword evidence="2" id="KW-1133">Transmembrane helix</keyword>